<evidence type="ECO:0000313" key="3">
    <source>
        <dbReference type="Proteomes" id="UP000286931"/>
    </source>
</evidence>
<proteinExistence type="inferred from homology"/>
<evidence type="ECO:0000313" key="2">
    <source>
        <dbReference type="EMBL" id="GCD97488.1"/>
    </source>
</evidence>
<keyword evidence="2" id="KW-0413">Isomerase</keyword>
<dbReference type="SUPFAM" id="SSF52096">
    <property type="entry name" value="ClpP/crotonase"/>
    <property type="match status" value="1"/>
</dbReference>
<dbReference type="Proteomes" id="UP000286931">
    <property type="component" value="Unassembled WGS sequence"/>
</dbReference>
<name>A0A401YS99_9ACTN</name>
<evidence type="ECO:0000256" key="1">
    <source>
        <dbReference type="ARBA" id="ARBA00005254"/>
    </source>
</evidence>
<comment type="caution">
    <text evidence="2">The sequence shown here is derived from an EMBL/GenBank/DDBJ whole genome shotgun (WGS) entry which is preliminary data.</text>
</comment>
<dbReference type="OrthoDB" id="9775794at2"/>
<comment type="similarity">
    <text evidence="1">Belongs to the enoyl-CoA hydratase/isomerase family.</text>
</comment>
<dbReference type="CDD" id="cd06558">
    <property type="entry name" value="crotonase-like"/>
    <property type="match status" value="1"/>
</dbReference>
<dbReference type="Gene3D" id="1.10.12.10">
    <property type="entry name" value="Lyase 2-enoyl-coa Hydratase, Chain A, domain 2"/>
    <property type="match status" value="1"/>
</dbReference>
<sequence>MREASLDLVKDSAYRPRVIKFDIRDGVAVVTLDRPDELNVFSGGMGSALGDAYARCDADDAVRAVVLTGAGRAFCAGADMSPEADSFAGPGETTARSREFSASPVRPAAWEVRKPVIAAINGHAIGIGFTLAMQCDIRLVAEDAKLAIPQVRRGMVPDAQSHWTVPAATSRAVAADILLTGRTFRGAEAAVLGLVSRALPADEVLPAALEIAHDIATNVHPVSAALTKRLLWADAGLDEVERLETAYHRVLMGTDDAREGPRAWSERRTPRWTGTVTGAWDGVLAAESSQRPAPSVRQEHQ</sequence>
<dbReference type="InterPro" id="IPR014748">
    <property type="entry name" value="Enoyl-CoA_hydra_C"/>
</dbReference>
<dbReference type="PANTHER" id="PTHR43459:SF1">
    <property type="entry name" value="EG:BACN32G11.4 PROTEIN"/>
    <property type="match status" value="1"/>
</dbReference>
<organism evidence="2 3">
    <name type="scientific">Embleya hyalina</name>
    <dbReference type="NCBI Taxonomy" id="516124"/>
    <lineage>
        <taxon>Bacteria</taxon>
        <taxon>Bacillati</taxon>
        <taxon>Actinomycetota</taxon>
        <taxon>Actinomycetes</taxon>
        <taxon>Kitasatosporales</taxon>
        <taxon>Streptomycetaceae</taxon>
        <taxon>Embleya</taxon>
    </lineage>
</organism>
<gene>
    <name evidence="2" type="ORF">EHYA_05180</name>
</gene>
<dbReference type="AlphaFoldDB" id="A0A401YS99"/>
<protein>
    <submittedName>
        <fullName evidence="2">Putative enoyl-CoA hydratase/isomerase</fullName>
    </submittedName>
</protein>
<dbReference type="Pfam" id="PF00378">
    <property type="entry name" value="ECH_1"/>
    <property type="match status" value="1"/>
</dbReference>
<dbReference type="EMBL" id="BIFH01000024">
    <property type="protein sequence ID" value="GCD97488.1"/>
    <property type="molecule type" value="Genomic_DNA"/>
</dbReference>
<accession>A0A401YS99</accession>
<dbReference type="InterPro" id="IPR029045">
    <property type="entry name" value="ClpP/crotonase-like_dom_sf"/>
</dbReference>
<dbReference type="PANTHER" id="PTHR43459">
    <property type="entry name" value="ENOYL-COA HYDRATASE"/>
    <property type="match status" value="1"/>
</dbReference>
<reference evidence="2 3" key="1">
    <citation type="submission" date="2018-12" db="EMBL/GenBank/DDBJ databases">
        <title>Draft genome sequence of Embleya hyalina NBRC 13850T.</title>
        <authorList>
            <person name="Komaki H."/>
            <person name="Hosoyama A."/>
            <person name="Kimura A."/>
            <person name="Ichikawa N."/>
            <person name="Tamura T."/>
        </authorList>
    </citation>
    <scope>NUCLEOTIDE SEQUENCE [LARGE SCALE GENOMIC DNA]</scope>
    <source>
        <strain evidence="2 3">NBRC 13850</strain>
    </source>
</reference>
<dbReference type="InterPro" id="IPR001753">
    <property type="entry name" value="Enoyl-CoA_hydra/iso"/>
</dbReference>
<dbReference type="Gene3D" id="3.90.226.10">
    <property type="entry name" value="2-enoyl-CoA Hydratase, Chain A, domain 1"/>
    <property type="match status" value="1"/>
</dbReference>
<keyword evidence="3" id="KW-1185">Reference proteome</keyword>
<dbReference type="GO" id="GO:0016853">
    <property type="term" value="F:isomerase activity"/>
    <property type="evidence" value="ECO:0007669"/>
    <property type="project" value="UniProtKB-KW"/>
</dbReference>